<organism evidence="1 2">
    <name type="scientific">Elysia chlorotica</name>
    <name type="common">Eastern emerald elysia</name>
    <name type="synonym">Sea slug</name>
    <dbReference type="NCBI Taxonomy" id="188477"/>
    <lineage>
        <taxon>Eukaryota</taxon>
        <taxon>Metazoa</taxon>
        <taxon>Spiralia</taxon>
        <taxon>Lophotrochozoa</taxon>
        <taxon>Mollusca</taxon>
        <taxon>Gastropoda</taxon>
        <taxon>Heterobranchia</taxon>
        <taxon>Euthyneura</taxon>
        <taxon>Panpulmonata</taxon>
        <taxon>Sacoglossa</taxon>
        <taxon>Placobranchoidea</taxon>
        <taxon>Plakobranchidae</taxon>
        <taxon>Elysia</taxon>
    </lineage>
</organism>
<keyword evidence="2" id="KW-1185">Reference proteome</keyword>
<proteinExistence type="predicted"/>
<dbReference type="OrthoDB" id="6132286at2759"/>
<gene>
    <name evidence="1" type="ORF">EGW08_018796</name>
</gene>
<evidence type="ECO:0000313" key="2">
    <source>
        <dbReference type="Proteomes" id="UP000271974"/>
    </source>
</evidence>
<accession>A0A3S1B0W0</accession>
<dbReference type="EMBL" id="RQTK01000936">
    <property type="protein sequence ID" value="RUS73440.1"/>
    <property type="molecule type" value="Genomic_DNA"/>
</dbReference>
<sequence length="261" mass="30164">MAAEEGSRTPQTSQIVIIPQLERSVRWFDGQADHQDLERFLDEVEAAWARRPDQADPEKAAYLLSHLGNDVRDELRCQGVGQDDKTALLEALQETYGDRRSLSHLSLAFHSARQEGYEGVRQYSTRLHTAFMDLNRQQRRHNLAELDEACLRNQFIEGLHDEHLRINLKQLMSLHPHSSFQELRKTVLSWTPHKYDGVDLACSRISSDHVREKADHGAMNTFSRTDLEELLAKQEETLKAVIREQAEIISSLTETYRFILF</sequence>
<dbReference type="AlphaFoldDB" id="A0A3S1B0W0"/>
<dbReference type="Proteomes" id="UP000271974">
    <property type="component" value="Unassembled WGS sequence"/>
</dbReference>
<reference evidence="1 2" key="1">
    <citation type="submission" date="2019-01" db="EMBL/GenBank/DDBJ databases">
        <title>A draft genome assembly of the solar-powered sea slug Elysia chlorotica.</title>
        <authorList>
            <person name="Cai H."/>
            <person name="Li Q."/>
            <person name="Fang X."/>
            <person name="Li J."/>
            <person name="Curtis N.E."/>
            <person name="Altenburger A."/>
            <person name="Shibata T."/>
            <person name="Feng M."/>
            <person name="Maeda T."/>
            <person name="Schwartz J.A."/>
            <person name="Shigenobu S."/>
            <person name="Lundholm N."/>
            <person name="Nishiyama T."/>
            <person name="Yang H."/>
            <person name="Hasebe M."/>
            <person name="Li S."/>
            <person name="Pierce S.K."/>
            <person name="Wang J."/>
        </authorList>
    </citation>
    <scope>NUCLEOTIDE SEQUENCE [LARGE SCALE GENOMIC DNA]</scope>
    <source>
        <strain evidence="1">EC2010</strain>
        <tissue evidence="1">Whole organism of an adult</tissue>
    </source>
</reference>
<evidence type="ECO:0000313" key="1">
    <source>
        <dbReference type="EMBL" id="RUS73440.1"/>
    </source>
</evidence>
<protein>
    <submittedName>
        <fullName evidence="1">Uncharacterized protein</fullName>
    </submittedName>
</protein>
<comment type="caution">
    <text evidence="1">The sequence shown here is derived from an EMBL/GenBank/DDBJ whole genome shotgun (WGS) entry which is preliminary data.</text>
</comment>
<name>A0A3S1B0W0_ELYCH</name>